<feature type="transmembrane region" description="Helical" evidence="1">
    <location>
        <begin position="12"/>
        <end position="34"/>
    </location>
</feature>
<evidence type="ECO:0000256" key="1">
    <source>
        <dbReference type="SAM" id="Phobius"/>
    </source>
</evidence>
<feature type="transmembrane region" description="Helical" evidence="1">
    <location>
        <begin position="97"/>
        <end position="119"/>
    </location>
</feature>
<sequence length="237" mass="23025">MAERLPVADRWAVPALLFLTFSTGLVDAFCYLRLGRAFVGNMTGNVLLLGFSVAPGSGLSVAGPLTAMAAFAAGSLLGGRIGLAAGPDGLGGRRAGVAFAGEALVFAALAALVGAGLLATTGVPRSVLIAVLALCLGAQTSVVRLMGARDVTTTVITQSLAGFAAGSALGRGAEASQMRKAASVVTMLAGAAAGALLLRLTSAGVVGLAAVLVGCAAGCFLPAPPPAAAGRAAVPRQ</sequence>
<keyword evidence="1" id="KW-0472">Membrane</keyword>
<dbReference type="PANTHER" id="PTHR37314:SF4">
    <property type="entry name" value="UPF0700 TRANSMEMBRANE PROTEIN YOAK"/>
    <property type="match status" value="1"/>
</dbReference>
<keyword evidence="1" id="KW-1133">Transmembrane helix</keyword>
<protein>
    <submittedName>
        <fullName evidence="2">YoaK family protein</fullName>
    </submittedName>
</protein>
<dbReference type="InterPro" id="IPR010699">
    <property type="entry name" value="DUF1275"/>
</dbReference>
<comment type="caution">
    <text evidence="2">The sequence shown here is derived from an EMBL/GenBank/DDBJ whole genome shotgun (WGS) entry which is preliminary data.</text>
</comment>
<dbReference type="Proteomes" id="UP001499884">
    <property type="component" value="Unassembled WGS sequence"/>
</dbReference>
<reference evidence="3" key="1">
    <citation type="journal article" date="2019" name="Int. J. Syst. Evol. Microbiol.">
        <title>The Global Catalogue of Microorganisms (GCM) 10K type strain sequencing project: providing services to taxonomists for standard genome sequencing and annotation.</title>
        <authorList>
            <consortium name="The Broad Institute Genomics Platform"/>
            <consortium name="The Broad Institute Genome Sequencing Center for Infectious Disease"/>
            <person name="Wu L."/>
            <person name="Ma J."/>
        </authorList>
    </citation>
    <scope>NUCLEOTIDE SEQUENCE [LARGE SCALE GENOMIC DNA]</scope>
    <source>
        <strain evidence="3">JCM 30846</strain>
    </source>
</reference>
<feature type="transmembrane region" description="Helical" evidence="1">
    <location>
        <begin position="181"/>
        <end position="198"/>
    </location>
</feature>
<name>A0ABP7FT65_9ACTN</name>
<dbReference type="RefSeq" id="WP_345651154.1">
    <property type="nucleotide sequence ID" value="NZ_BAABEP010000040.1"/>
</dbReference>
<evidence type="ECO:0000313" key="3">
    <source>
        <dbReference type="Proteomes" id="UP001499884"/>
    </source>
</evidence>
<dbReference type="EMBL" id="BAABEP010000040">
    <property type="protein sequence ID" value="GAA3745533.1"/>
    <property type="molecule type" value="Genomic_DNA"/>
</dbReference>
<proteinExistence type="predicted"/>
<keyword evidence="1" id="KW-0812">Transmembrane</keyword>
<accession>A0ABP7FT65</accession>
<feature type="transmembrane region" description="Helical" evidence="1">
    <location>
        <begin position="204"/>
        <end position="223"/>
    </location>
</feature>
<organism evidence="2 3">
    <name type="scientific">Streptomyces tremellae</name>
    <dbReference type="NCBI Taxonomy" id="1124239"/>
    <lineage>
        <taxon>Bacteria</taxon>
        <taxon>Bacillati</taxon>
        <taxon>Actinomycetota</taxon>
        <taxon>Actinomycetes</taxon>
        <taxon>Kitasatosporales</taxon>
        <taxon>Streptomycetaceae</taxon>
        <taxon>Streptomyces</taxon>
    </lineage>
</organism>
<dbReference type="Pfam" id="PF06912">
    <property type="entry name" value="DUF1275"/>
    <property type="match status" value="1"/>
</dbReference>
<evidence type="ECO:0000313" key="2">
    <source>
        <dbReference type="EMBL" id="GAA3745533.1"/>
    </source>
</evidence>
<feature type="transmembrane region" description="Helical" evidence="1">
    <location>
        <begin position="126"/>
        <end position="145"/>
    </location>
</feature>
<keyword evidence="3" id="KW-1185">Reference proteome</keyword>
<dbReference type="PANTHER" id="PTHR37314">
    <property type="entry name" value="SLR0142 PROTEIN"/>
    <property type="match status" value="1"/>
</dbReference>
<feature type="transmembrane region" description="Helical" evidence="1">
    <location>
        <begin position="46"/>
        <end position="77"/>
    </location>
</feature>
<gene>
    <name evidence="2" type="ORF">GCM10023082_47710</name>
</gene>